<evidence type="ECO:0000256" key="1">
    <source>
        <dbReference type="SAM" id="MobiDB-lite"/>
    </source>
</evidence>
<protein>
    <submittedName>
        <fullName evidence="2">Uncharacterized protein</fullName>
    </submittedName>
</protein>
<dbReference type="OrthoDB" id="1431934at2759"/>
<name>A0A3S0ZR44_ELYCH</name>
<reference evidence="2 3" key="1">
    <citation type="submission" date="2019-01" db="EMBL/GenBank/DDBJ databases">
        <title>A draft genome assembly of the solar-powered sea slug Elysia chlorotica.</title>
        <authorList>
            <person name="Cai H."/>
            <person name="Li Q."/>
            <person name="Fang X."/>
            <person name="Li J."/>
            <person name="Curtis N.E."/>
            <person name="Altenburger A."/>
            <person name="Shibata T."/>
            <person name="Feng M."/>
            <person name="Maeda T."/>
            <person name="Schwartz J.A."/>
            <person name="Shigenobu S."/>
            <person name="Lundholm N."/>
            <person name="Nishiyama T."/>
            <person name="Yang H."/>
            <person name="Hasebe M."/>
            <person name="Li S."/>
            <person name="Pierce S.K."/>
            <person name="Wang J."/>
        </authorList>
    </citation>
    <scope>NUCLEOTIDE SEQUENCE [LARGE SCALE GENOMIC DNA]</scope>
    <source>
        <strain evidence="2">EC2010</strain>
        <tissue evidence="2">Whole organism of an adult</tissue>
    </source>
</reference>
<dbReference type="EMBL" id="RQTK01000193">
    <property type="protein sequence ID" value="RUS84784.1"/>
    <property type="molecule type" value="Genomic_DNA"/>
</dbReference>
<organism evidence="2 3">
    <name type="scientific">Elysia chlorotica</name>
    <name type="common">Eastern emerald elysia</name>
    <name type="synonym">Sea slug</name>
    <dbReference type="NCBI Taxonomy" id="188477"/>
    <lineage>
        <taxon>Eukaryota</taxon>
        <taxon>Metazoa</taxon>
        <taxon>Spiralia</taxon>
        <taxon>Lophotrochozoa</taxon>
        <taxon>Mollusca</taxon>
        <taxon>Gastropoda</taxon>
        <taxon>Heterobranchia</taxon>
        <taxon>Euthyneura</taxon>
        <taxon>Panpulmonata</taxon>
        <taxon>Sacoglossa</taxon>
        <taxon>Placobranchoidea</taxon>
        <taxon>Plakobranchidae</taxon>
        <taxon>Elysia</taxon>
    </lineage>
</organism>
<proteinExistence type="predicted"/>
<sequence>MAATFDEWDWQWEYKHRGLLNYEHRTHHRELLLEKRGVFYDEYGVKLHVIKHCCDEDSEGERKSVHWLEYEKSTKAKQTAPKQPVLVHVLTKGMRIKWSRGGRQGYIHHTEEGDILCDSEESDEDSDEFEECERWPSPAKHKGGRPYEKPDKSCGFFTNKWLPSKTSKRNEWRQRSLDEADIQFFKKSRVIRNDRITIIDARNHKPKKQLRIRTEKREKQTNNLEQTRAERRHRRERNESPETFPPFIEENVNVDEDVSSRICYTAVVAKGVNETTIGHVSESDSTCDETKALDIDKEDDDTLLIKLLRESTRPDTLRTEFRTDYKEATCKPRRFVLNISRIVFHHVTLMNRLRLKAIPKLDLTTYLVFAYCNESTPGVDLFRVHVASTWAGSGESVFANFQNISNGNITSIQELIQCVVSAIDNVDLRRLVAKENMRNKKNTSNRYRPTSNFSMLYSFMKWEFTTTSVPRDLEWYSCQDFDEKSNAFFNLNGLRQLFEPGKNHEALLDNELPDELLSGRKCFNCGRFVRLFVFRKTEPNEFGRPVCLQCAKEDNQNNNVDITSSLNTNKLLGGDTTYSDQQCTDSNITKWYKISRGHRKMRHPEVVKALYGMARIVADKLVCAVNAGKYVGDSKRAASEWDDSLLEWAEDNFNEFCKAQVDKTEHSVVTSSDNRNVSFSARSNTRVSSASSNCSTNSLTGSPNILSSGILRAIDGDDASELSVDMTRAACNIVHLKLELHHIAEYVAVLLDYQVAMRGKLIRCLERAEDLCFSLGILLHDPHVHNAPRILPTFMRLRVQAKHAIENIYNEISIAKSQAILS</sequence>
<keyword evidence="3" id="KW-1185">Reference proteome</keyword>
<feature type="region of interest" description="Disordered" evidence="1">
    <location>
        <begin position="207"/>
        <end position="245"/>
    </location>
</feature>
<dbReference type="AlphaFoldDB" id="A0A3S0ZR44"/>
<accession>A0A3S0ZR44</accession>
<gene>
    <name evidence="2" type="ORF">EGW08_007468</name>
</gene>
<comment type="caution">
    <text evidence="2">The sequence shown here is derived from an EMBL/GenBank/DDBJ whole genome shotgun (WGS) entry which is preliminary data.</text>
</comment>
<dbReference type="Proteomes" id="UP000271974">
    <property type="component" value="Unassembled WGS sequence"/>
</dbReference>
<evidence type="ECO:0000313" key="2">
    <source>
        <dbReference type="EMBL" id="RUS84784.1"/>
    </source>
</evidence>
<evidence type="ECO:0000313" key="3">
    <source>
        <dbReference type="Proteomes" id="UP000271974"/>
    </source>
</evidence>